<evidence type="ECO:0000256" key="7">
    <source>
        <dbReference type="ARBA" id="ARBA00023136"/>
    </source>
</evidence>
<feature type="transmembrane region" description="Helical" evidence="8">
    <location>
        <begin position="386"/>
        <end position="406"/>
    </location>
</feature>
<feature type="transmembrane region" description="Helical" evidence="8">
    <location>
        <begin position="85"/>
        <end position="110"/>
    </location>
</feature>
<reference evidence="9 10" key="1">
    <citation type="submission" date="2019-11" db="EMBL/GenBank/DDBJ databases">
        <title>Bacillus lacus genome.</title>
        <authorList>
            <person name="Allen C.J."/>
            <person name="Newman J.D."/>
        </authorList>
    </citation>
    <scope>NUCLEOTIDE SEQUENCE [LARGE SCALE GENOMIC DNA]</scope>
    <source>
        <strain evidence="9 10">KCTC 33946</strain>
    </source>
</reference>
<feature type="transmembrane region" description="Helical" evidence="8">
    <location>
        <begin position="12"/>
        <end position="29"/>
    </location>
</feature>
<dbReference type="InterPro" id="IPR047135">
    <property type="entry name" value="YsiQ"/>
</dbReference>
<feature type="transmembrane region" description="Helical" evidence="8">
    <location>
        <begin position="163"/>
        <end position="182"/>
    </location>
</feature>
<comment type="caution">
    <text evidence="9">The sequence shown here is derived from an EMBL/GenBank/DDBJ whole genome shotgun (WGS) entry which is preliminary data.</text>
</comment>
<keyword evidence="5 8" id="KW-0812">Transmembrane</keyword>
<dbReference type="PIRSF" id="PIRSF006603">
    <property type="entry name" value="DinF"/>
    <property type="match status" value="1"/>
</dbReference>
<dbReference type="GO" id="GO:0005886">
    <property type="term" value="C:plasma membrane"/>
    <property type="evidence" value="ECO:0007669"/>
    <property type="project" value="UniProtKB-SubCell"/>
</dbReference>
<feature type="transmembrane region" description="Helical" evidence="8">
    <location>
        <begin position="412"/>
        <end position="434"/>
    </location>
</feature>
<feature type="transmembrane region" description="Helical" evidence="8">
    <location>
        <begin position="350"/>
        <end position="374"/>
    </location>
</feature>
<dbReference type="CDD" id="cd13134">
    <property type="entry name" value="MATE_like_8"/>
    <property type="match status" value="1"/>
</dbReference>
<protein>
    <submittedName>
        <fullName evidence="9">MATE family efflux transporter</fullName>
    </submittedName>
</protein>
<dbReference type="PANTHER" id="PTHR42925">
    <property type="entry name" value="MULTIDRUG AND TOXIN EFFLUX PROTEIN MATE FAMILY"/>
    <property type="match status" value="1"/>
</dbReference>
<evidence type="ECO:0000256" key="3">
    <source>
        <dbReference type="ARBA" id="ARBA00022448"/>
    </source>
</evidence>
<comment type="similarity">
    <text evidence="2">Belongs to the multi antimicrobial extrusion (MATE) (TC 2.A.66.1) family.</text>
</comment>
<feature type="transmembrane region" description="Helical" evidence="8">
    <location>
        <begin position="279"/>
        <end position="299"/>
    </location>
</feature>
<dbReference type="RefSeq" id="WP_154308963.1">
    <property type="nucleotide sequence ID" value="NZ_WKKI01000036.1"/>
</dbReference>
<gene>
    <name evidence="9" type="ORF">GJU40_15250</name>
</gene>
<dbReference type="Proteomes" id="UP000448867">
    <property type="component" value="Unassembled WGS sequence"/>
</dbReference>
<dbReference type="EMBL" id="WKKI01000036">
    <property type="protein sequence ID" value="MRX73499.1"/>
    <property type="molecule type" value="Genomic_DNA"/>
</dbReference>
<sequence length="457" mass="50413">MIPENKNRKLTLFALTWPIFIEIFLHMLMGNADTLMLSQYSDGSVAAVGVANQFLYLLIVMFGFVATGSSILITQHLGANEKKSAAEISLVSLVANLLFGLAIGMIVFMFSEEMLQLMNLPQELMPEAVIYLQVVGGLSVIQAVVMTIGAILRSYSFTKDTMYVTIGMNILNVIGNYLFIFGPFGIPVLGVEGVAISTVISRIIGLAVIIYLLMKRVTLKTQLNNIKVTFKLHLKNLLVIGVPSAGEHLAYNIAQMILTFFITLMAAEHALTTKVYAQNIMMLVFLFSAALSQGTQILIGYMIGGRQYEEAYRRCMKSLYLGVSISTVLAILFSLGSDTLFSIFTSNPDIIAVGGTLMLLTIILEPGRAFNLVIISSLRAAGDVKFPVYMGILSMFGVQVPIAYYFGIHLGYGLAGIWIAFIVDEWLRGIIMLFRWRSRIWVHKGFIQTAESRAVTQ</sequence>
<evidence type="ECO:0000313" key="9">
    <source>
        <dbReference type="EMBL" id="MRX73499.1"/>
    </source>
</evidence>
<evidence type="ECO:0000256" key="2">
    <source>
        <dbReference type="ARBA" id="ARBA00010199"/>
    </source>
</evidence>
<name>A0A7X2J1E3_9BACI</name>
<dbReference type="PANTHER" id="PTHR42925:SF1">
    <property type="entry name" value="VIRULENCE FACTOR MVIN"/>
    <property type="match status" value="1"/>
</dbReference>
<dbReference type="OrthoDB" id="9806302at2"/>
<feature type="transmembrane region" description="Helical" evidence="8">
    <location>
        <begin position="54"/>
        <end position="73"/>
    </location>
</feature>
<keyword evidence="3" id="KW-0813">Transport</keyword>
<accession>A0A7X2J1E3</accession>
<feature type="transmembrane region" description="Helical" evidence="8">
    <location>
        <begin position="130"/>
        <end position="151"/>
    </location>
</feature>
<keyword evidence="10" id="KW-1185">Reference proteome</keyword>
<evidence type="ECO:0000256" key="5">
    <source>
        <dbReference type="ARBA" id="ARBA00022692"/>
    </source>
</evidence>
<dbReference type="AlphaFoldDB" id="A0A7X2J1E3"/>
<dbReference type="Pfam" id="PF01554">
    <property type="entry name" value="MatE"/>
    <property type="match status" value="2"/>
</dbReference>
<dbReference type="GO" id="GO:0042910">
    <property type="term" value="F:xenobiotic transmembrane transporter activity"/>
    <property type="evidence" value="ECO:0007669"/>
    <property type="project" value="InterPro"/>
</dbReference>
<feature type="transmembrane region" description="Helical" evidence="8">
    <location>
        <begin position="194"/>
        <end position="214"/>
    </location>
</feature>
<keyword evidence="4" id="KW-1003">Cell membrane</keyword>
<evidence type="ECO:0000313" key="10">
    <source>
        <dbReference type="Proteomes" id="UP000448867"/>
    </source>
</evidence>
<organism evidence="9 10">
    <name type="scientific">Metabacillus lacus</name>
    <dbReference type="NCBI Taxonomy" id="1983721"/>
    <lineage>
        <taxon>Bacteria</taxon>
        <taxon>Bacillati</taxon>
        <taxon>Bacillota</taxon>
        <taxon>Bacilli</taxon>
        <taxon>Bacillales</taxon>
        <taxon>Bacillaceae</taxon>
        <taxon>Metabacillus</taxon>
    </lineage>
</organism>
<dbReference type="InterPro" id="IPR048279">
    <property type="entry name" value="MdtK-like"/>
</dbReference>
<evidence type="ECO:0000256" key="1">
    <source>
        <dbReference type="ARBA" id="ARBA00004651"/>
    </source>
</evidence>
<proteinExistence type="inferred from homology"/>
<keyword evidence="6 8" id="KW-1133">Transmembrane helix</keyword>
<evidence type="ECO:0000256" key="4">
    <source>
        <dbReference type="ARBA" id="ARBA00022475"/>
    </source>
</evidence>
<feature type="transmembrane region" description="Helical" evidence="8">
    <location>
        <begin position="319"/>
        <end position="344"/>
    </location>
</feature>
<dbReference type="GO" id="GO:0015297">
    <property type="term" value="F:antiporter activity"/>
    <property type="evidence" value="ECO:0007669"/>
    <property type="project" value="InterPro"/>
</dbReference>
<comment type="subcellular location">
    <subcellularLocation>
        <location evidence="1">Cell membrane</location>
        <topology evidence="1">Multi-pass membrane protein</topology>
    </subcellularLocation>
</comment>
<evidence type="ECO:0000256" key="8">
    <source>
        <dbReference type="SAM" id="Phobius"/>
    </source>
</evidence>
<feature type="transmembrane region" description="Helical" evidence="8">
    <location>
        <begin position="249"/>
        <end position="267"/>
    </location>
</feature>
<dbReference type="NCBIfam" id="TIGR00797">
    <property type="entry name" value="matE"/>
    <property type="match status" value="1"/>
</dbReference>
<dbReference type="InterPro" id="IPR002528">
    <property type="entry name" value="MATE_fam"/>
</dbReference>
<evidence type="ECO:0000256" key="6">
    <source>
        <dbReference type="ARBA" id="ARBA00022989"/>
    </source>
</evidence>
<keyword evidence="7 8" id="KW-0472">Membrane</keyword>